<evidence type="ECO:0000313" key="1">
    <source>
        <dbReference type="Ensembl" id="ENSHCOP00000014279.1"/>
    </source>
</evidence>
<dbReference type="AlphaFoldDB" id="A0A3Q2Y908"/>
<protein>
    <submittedName>
        <fullName evidence="1">Si:ch73-21g5.7</fullName>
    </submittedName>
</protein>
<proteinExistence type="predicted"/>
<organism evidence="1 2">
    <name type="scientific">Hippocampus comes</name>
    <name type="common">Tiger tail seahorse</name>
    <dbReference type="NCBI Taxonomy" id="109280"/>
    <lineage>
        <taxon>Eukaryota</taxon>
        <taxon>Metazoa</taxon>
        <taxon>Chordata</taxon>
        <taxon>Craniata</taxon>
        <taxon>Vertebrata</taxon>
        <taxon>Euteleostomi</taxon>
        <taxon>Actinopterygii</taxon>
        <taxon>Neopterygii</taxon>
        <taxon>Teleostei</taxon>
        <taxon>Neoteleostei</taxon>
        <taxon>Acanthomorphata</taxon>
        <taxon>Syngnathiaria</taxon>
        <taxon>Syngnathiformes</taxon>
        <taxon>Syngnathoidei</taxon>
        <taxon>Syngnathidae</taxon>
        <taxon>Hippocampus</taxon>
    </lineage>
</organism>
<accession>A0A3Q2Y908</accession>
<dbReference type="Proteomes" id="UP000264820">
    <property type="component" value="Unplaced"/>
</dbReference>
<dbReference type="Ensembl" id="ENSHCOT00000021839.1">
    <property type="protein sequence ID" value="ENSHCOP00000014279.1"/>
    <property type="gene ID" value="ENSHCOG00000017591.1"/>
</dbReference>
<keyword evidence="2" id="KW-1185">Reference proteome</keyword>
<dbReference type="OMA" id="WDKTVSF"/>
<reference evidence="1" key="2">
    <citation type="submission" date="2025-09" db="UniProtKB">
        <authorList>
            <consortium name="Ensembl"/>
        </authorList>
    </citation>
    <scope>IDENTIFICATION</scope>
</reference>
<reference evidence="1" key="1">
    <citation type="submission" date="2025-08" db="UniProtKB">
        <authorList>
            <consortium name="Ensembl"/>
        </authorList>
    </citation>
    <scope>IDENTIFICATION</scope>
</reference>
<evidence type="ECO:0000313" key="2">
    <source>
        <dbReference type="Proteomes" id="UP000264820"/>
    </source>
</evidence>
<dbReference type="GeneTree" id="ENSGT00940000175890"/>
<name>A0A3Q2Y908_HIPCM</name>
<sequence length="78" mass="8561">CKVMLMERKCTDKAARMHSALQRQLSAGVSGSGSDAWDKTVSFFAVKKALIFHNGYTKLSREALRAFPSPADDVNPLC</sequence>